<dbReference type="SUPFAM" id="SSF55729">
    <property type="entry name" value="Acyl-CoA N-acyltransferases (Nat)"/>
    <property type="match status" value="1"/>
</dbReference>
<dbReference type="InterPro" id="IPR045057">
    <property type="entry name" value="Gcn5-rel_NAT"/>
</dbReference>
<dbReference type="CDD" id="cd04301">
    <property type="entry name" value="NAT_SF"/>
    <property type="match status" value="1"/>
</dbReference>
<dbReference type="Gene3D" id="3.40.630.30">
    <property type="match status" value="1"/>
</dbReference>
<evidence type="ECO:0000256" key="1">
    <source>
        <dbReference type="SAM" id="MobiDB-lite"/>
    </source>
</evidence>
<feature type="region of interest" description="Disordered" evidence="1">
    <location>
        <begin position="1"/>
        <end position="21"/>
    </location>
</feature>
<protein>
    <submittedName>
        <fullName evidence="3">GNAT family N-acetyltransferase</fullName>
        <ecNumber evidence="3">2.3.1.-</ecNumber>
    </submittedName>
</protein>
<keyword evidence="3" id="KW-0012">Acyltransferase</keyword>
<sequence length="111" mass="12093">MLWRSPHRAPDGPAYTAPMTDIRKNADQNRYEAVENGQVVGFAEFIDRGDTVVMPHTEVNATHEGSGVGSQIAEFALNDLRSAGKKVQPSCAFIAGYIQKNPQYADLLVSS</sequence>
<comment type="caution">
    <text evidence="3">The sequence shown here is derived from an EMBL/GenBank/DDBJ whole genome shotgun (WGS) entry which is preliminary data.</text>
</comment>
<proteinExistence type="predicted"/>
<reference evidence="4" key="1">
    <citation type="journal article" date="2019" name="Int. J. Syst. Evol. Microbiol.">
        <title>The Global Catalogue of Microorganisms (GCM) 10K type strain sequencing project: providing services to taxonomists for standard genome sequencing and annotation.</title>
        <authorList>
            <consortium name="The Broad Institute Genomics Platform"/>
            <consortium name="The Broad Institute Genome Sequencing Center for Infectious Disease"/>
            <person name="Wu L."/>
            <person name="Ma J."/>
        </authorList>
    </citation>
    <scope>NUCLEOTIDE SEQUENCE [LARGE SCALE GENOMIC DNA]</scope>
    <source>
        <strain evidence="4">CCTCC AB 2013263</strain>
    </source>
</reference>
<dbReference type="PANTHER" id="PTHR31435:SF10">
    <property type="entry name" value="BSR4717 PROTEIN"/>
    <property type="match status" value="1"/>
</dbReference>
<dbReference type="EMBL" id="JBHRZF010000133">
    <property type="protein sequence ID" value="MFC3861223.1"/>
    <property type="molecule type" value="Genomic_DNA"/>
</dbReference>
<name>A0ABV8A6A2_9DEIO</name>
<accession>A0ABV8A6A2</accession>
<evidence type="ECO:0000259" key="2">
    <source>
        <dbReference type="PROSITE" id="PS51729"/>
    </source>
</evidence>
<gene>
    <name evidence="3" type="ORF">ACFOPQ_10680</name>
</gene>
<dbReference type="RefSeq" id="WP_380077908.1">
    <property type="nucleotide sequence ID" value="NZ_JBHRZF010000133.1"/>
</dbReference>
<evidence type="ECO:0000313" key="3">
    <source>
        <dbReference type="EMBL" id="MFC3861223.1"/>
    </source>
</evidence>
<dbReference type="InterPro" id="IPR016181">
    <property type="entry name" value="Acyl_CoA_acyltransferase"/>
</dbReference>
<dbReference type="GO" id="GO:0016746">
    <property type="term" value="F:acyltransferase activity"/>
    <property type="evidence" value="ECO:0007669"/>
    <property type="project" value="UniProtKB-KW"/>
</dbReference>
<dbReference type="EC" id="2.3.1.-" evidence="3"/>
<keyword evidence="4" id="KW-1185">Reference proteome</keyword>
<dbReference type="InterPro" id="IPR031165">
    <property type="entry name" value="GNAT_YJDJ"/>
</dbReference>
<feature type="domain" description="N-acetyltransferase" evidence="2">
    <location>
        <begin position="23"/>
        <end position="109"/>
    </location>
</feature>
<evidence type="ECO:0000313" key="4">
    <source>
        <dbReference type="Proteomes" id="UP001595748"/>
    </source>
</evidence>
<dbReference type="PANTHER" id="PTHR31435">
    <property type="entry name" value="PROTEIN NATD1"/>
    <property type="match status" value="1"/>
</dbReference>
<dbReference type="Proteomes" id="UP001595748">
    <property type="component" value="Unassembled WGS sequence"/>
</dbReference>
<keyword evidence="3" id="KW-0808">Transferase</keyword>
<dbReference type="Pfam" id="PF14542">
    <property type="entry name" value="Acetyltransf_CG"/>
    <property type="match status" value="1"/>
</dbReference>
<organism evidence="3 4">
    <name type="scientific">Deinococcus antarcticus</name>
    <dbReference type="NCBI Taxonomy" id="1298767"/>
    <lineage>
        <taxon>Bacteria</taxon>
        <taxon>Thermotogati</taxon>
        <taxon>Deinococcota</taxon>
        <taxon>Deinococci</taxon>
        <taxon>Deinococcales</taxon>
        <taxon>Deinococcaceae</taxon>
        <taxon>Deinococcus</taxon>
    </lineage>
</organism>
<dbReference type="PROSITE" id="PS51729">
    <property type="entry name" value="GNAT_YJDJ"/>
    <property type="match status" value="1"/>
</dbReference>